<evidence type="ECO:0000256" key="16">
    <source>
        <dbReference type="SAM" id="MobiDB-lite"/>
    </source>
</evidence>
<feature type="region of interest" description="Disordered" evidence="16">
    <location>
        <begin position="264"/>
        <end position="287"/>
    </location>
</feature>
<feature type="compositionally biased region" description="Polar residues" evidence="16">
    <location>
        <begin position="117"/>
        <end position="131"/>
    </location>
</feature>
<evidence type="ECO:0000259" key="20">
    <source>
        <dbReference type="PROSITE" id="PS51977"/>
    </source>
</evidence>
<evidence type="ECO:0000256" key="4">
    <source>
        <dbReference type="ARBA" id="ARBA00022695"/>
    </source>
</evidence>
<keyword evidence="2 15" id="KW-0328">Glycosyltransferase</keyword>
<evidence type="ECO:0000256" key="8">
    <source>
        <dbReference type="ARBA" id="ARBA00022771"/>
    </source>
</evidence>
<evidence type="ECO:0000313" key="21">
    <source>
        <dbReference type="EMBL" id="KAF2204452.1"/>
    </source>
</evidence>
<keyword evidence="4" id="KW-0548">Nucleotidyltransferase</keyword>
<dbReference type="InterPro" id="IPR036616">
    <property type="entry name" value="Poly(ADP-ribose)pol_reg_dom_sf"/>
</dbReference>
<evidence type="ECO:0000313" key="22">
    <source>
        <dbReference type="Proteomes" id="UP000799536"/>
    </source>
</evidence>
<keyword evidence="10 15" id="KW-0520">NAD</keyword>
<dbReference type="CDD" id="cd17747">
    <property type="entry name" value="BRCT_PARP1"/>
    <property type="match status" value="1"/>
</dbReference>
<dbReference type="CDD" id="cd01437">
    <property type="entry name" value="parp_like"/>
    <property type="match status" value="1"/>
</dbReference>
<dbReference type="GO" id="GO:0008270">
    <property type="term" value="F:zinc ion binding"/>
    <property type="evidence" value="ECO:0007669"/>
    <property type="project" value="UniProtKB-KW"/>
</dbReference>
<dbReference type="FunFam" id="1.20.142.10:FF:000002">
    <property type="entry name" value="Poly [ADP-ribose] polymerase"/>
    <property type="match status" value="1"/>
</dbReference>
<sequence length="650" mass="71451">MARKSSQLPLSGSNIAIVGTFPGTTQSALQDSITSLGATVAKSVTADTTCLVASPAAFAKPPAKVKAAQEGDIPIVSIEWLNACIDSASKKDFDSYVMASGTSSSSKTNSKKRAPSSDASPAPHQSQSQPNKKSKPEPKMGEESIIKSRDIVVPLDEGCTLPTTYRVYIDDRGVIYDASLNQTNASANNNKFYRVQVRPSKADYKTWTRWGRVGERGQTAVLGDGSLEEALTQFDKKFKDKSGLKWEDRGADPKPKKYAYVERSYAPDSDDEGSNVNPGESDDEYQVPESKLDVAVQSLMQLIFNQNYMNQAMSALNYDAQKMPLGKLSKATIHRGFQALKDLSNLFGNVGTSRAEIEGLSNRYYSLIPHDFGRNRPPVIGDSATLKRELELLESLGDMKEAAELMKKDLRSKDTIHPLDRQFNGLGLEEMNVLDSASKEYKELASYLVNTTGATHGIQYQIESIFRIERQGEVSRFEESEFSKIKSDRRLLWHGSRVTNFGGILSQGLRIAPPEAPVSGYMFGKGIYLADMSSKSANYCCSYNSDGHALLLLCEAELGDPMQKLTGASYEAAETARESGCWSTWGQGSTGPSKWKDAKAVHPSLKGVKMPDTTVRPGDTNVPGAYLQYNEYIAYDVAQVRLRYLFRVKM</sequence>
<keyword evidence="11" id="KW-0238">DNA-binding</keyword>
<evidence type="ECO:0000256" key="11">
    <source>
        <dbReference type="ARBA" id="ARBA00023125"/>
    </source>
</evidence>
<evidence type="ECO:0000256" key="15">
    <source>
        <dbReference type="RuleBase" id="RU362114"/>
    </source>
</evidence>
<dbReference type="EC" id="2.4.2.-" evidence="15"/>
<dbReference type="SUPFAM" id="SSF47587">
    <property type="entry name" value="Domain of poly(ADP-ribose) polymerase"/>
    <property type="match status" value="1"/>
</dbReference>
<dbReference type="GO" id="GO:0006302">
    <property type="term" value="P:double-strand break repair"/>
    <property type="evidence" value="ECO:0007669"/>
    <property type="project" value="TreeGrafter"/>
</dbReference>
<dbReference type="Pfam" id="PF02877">
    <property type="entry name" value="PARP_reg"/>
    <property type="match status" value="1"/>
</dbReference>
<comment type="subcellular location">
    <subcellularLocation>
        <location evidence="1">Nucleus</location>
    </subcellularLocation>
</comment>
<feature type="domain" description="PARP alpha-helical" evidence="19">
    <location>
        <begin position="289"/>
        <end position="407"/>
    </location>
</feature>
<dbReference type="InterPro" id="IPR008893">
    <property type="entry name" value="WGR_domain"/>
</dbReference>
<evidence type="ECO:0000259" key="18">
    <source>
        <dbReference type="PROSITE" id="PS51059"/>
    </source>
</evidence>
<dbReference type="GO" id="GO:1990404">
    <property type="term" value="F:NAD+-protein mono-ADP-ribosyltransferase activity"/>
    <property type="evidence" value="ECO:0007669"/>
    <property type="project" value="TreeGrafter"/>
</dbReference>
<evidence type="ECO:0000256" key="10">
    <source>
        <dbReference type="ARBA" id="ARBA00023027"/>
    </source>
</evidence>
<dbReference type="AlphaFoldDB" id="A0A9P4JSC3"/>
<dbReference type="PROSITE" id="PS51060">
    <property type="entry name" value="PARP_ALPHA_HD"/>
    <property type="match status" value="1"/>
</dbReference>
<dbReference type="FunFam" id="2.20.140.10:FF:000001">
    <property type="entry name" value="Poly [ADP-ribose] polymerase"/>
    <property type="match status" value="1"/>
</dbReference>
<evidence type="ECO:0000256" key="3">
    <source>
        <dbReference type="ARBA" id="ARBA00022679"/>
    </source>
</evidence>
<dbReference type="Gene3D" id="1.20.142.10">
    <property type="entry name" value="Poly(ADP-ribose) polymerase, regulatory domain"/>
    <property type="match status" value="1"/>
</dbReference>
<keyword evidence="3 15" id="KW-0808">Transferase</keyword>
<dbReference type="Gene3D" id="2.20.140.10">
    <property type="entry name" value="WGR domain"/>
    <property type="match status" value="1"/>
</dbReference>
<gene>
    <name evidence="21" type="ORF">GQ43DRAFT_364492</name>
</gene>
<dbReference type="InterPro" id="IPR050800">
    <property type="entry name" value="ARTD/PARP"/>
</dbReference>
<dbReference type="FunFam" id="3.90.228.10:FF:000002">
    <property type="entry name" value="Poly [ADP-ribose] polymerase"/>
    <property type="match status" value="1"/>
</dbReference>
<dbReference type="Pfam" id="PF00644">
    <property type="entry name" value="PARP"/>
    <property type="match status" value="1"/>
</dbReference>
<name>A0A9P4JSC3_9PLEO</name>
<dbReference type="EMBL" id="ML993875">
    <property type="protein sequence ID" value="KAF2204452.1"/>
    <property type="molecule type" value="Genomic_DNA"/>
</dbReference>
<feature type="domain" description="BRCT" evidence="17">
    <location>
        <begin position="5"/>
        <end position="98"/>
    </location>
</feature>
<accession>A0A9P4JSC3</accession>
<dbReference type="PANTHER" id="PTHR10459">
    <property type="entry name" value="DNA LIGASE"/>
    <property type="match status" value="1"/>
</dbReference>
<evidence type="ECO:0000256" key="14">
    <source>
        <dbReference type="ARBA" id="ARBA00033987"/>
    </source>
</evidence>
<keyword evidence="6" id="KW-0677">Repeat</keyword>
<dbReference type="CDD" id="cd07997">
    <property type="entry name" value="WGR_PARP"/>
    <property type="match status" value="1"/>
</dbReference>
<dbReference type="GO" id="GO:0016779">
    <property type="term" value="F:nucleotidyltransferase activity"/>
    <property type="evidence" value="ECO:0007669"/>
    <property type="project" value="UniProtKB-KW"/>
</dbReference>
<dbReference type="Gene3D" id="3.90.228.10">
    <property type="match status" value="1"/>
</dbReference>
<dbReference type="Pfam" id="PF00533">
    <property type="entry name" value="BRCT"/>
    <property type="match status" value="1"/>
</dbReference>
<dbReference type="SMART" id="SM00773">
    <property type="entry name" value="WGR"/>
    <property type="match status" value="1"/>
</dbReference>
<reference evidence="21" key="1">
    <citation type="journal article" date="2020" name="Stud. Mycol.">
        <title>101 Dothideomycetes genomes: a test case for predicting lifestyles and emergence of pathogens.</title>
        <authorList>
            <person name="Haridas S."/>
            <person name="Albert R."/>
            <person name="Binder M."/>
            <person name="Bloem J."/>
            <person name="Labutti K."/>
            <person name="Salamov A."/>
            <person name="Andreopoulos B."/>
            <person name="Baker S."/>
            <person name="Barry K."/>
            <person name="Bills G."/>
            <person name="Bluhm B."/>
            <person name="Cannon C."/>
            <person name="Castanera R."/>
            <person name="Culley D."/>
            <person name="Daum C."/>
            <person name="Ezra D."/>
            <person name="Gonzalez J."/>
            <person name="Henrissat B."/>
            <person name="Kuo A."/>
            <person name="Liang C."/>
            <person name="Lipzen A."/>
            <person name="Lutzoni F."/>
            <person name="Magnuson J."/>
            <person name="Mondo S."/>
            <person name="Nolan M."/>
            <person name="Ohm R."/>
            <person name="Pangilinan J."/>
            <person name="Park H.-J."/>
            <person name="Ramirez L."/>
            <person name="Alfaro M."/>
            <person name="Sun H."/>
            <person name="Tritt A."/>
            <person name="Yoshinaga Y."/>
            <person name="Zwiers L.-H."/>
            <person name="Turgeon B."/>
            <person name="Goodwin S."/>
            <person name="Spatafora J."/>
            <person name="Crous P."/>
            <person name="Grigoriev I."/>
        </authorList>
    </citation>
    <scope>NUCLEOTIDE SEQUENCE</scope>
    <source>
        <strain evidence="21">ATCC 74209</strain>
    </source>
</reference>
<dbReference type="GO" id="GO:0070212">
    <property type="term" value="P:protein poly-ADP-ribosylation"/>
    <property type="evidence" value="ECO:0007669"/>
    <property type="project" value="TreeGrafter"/>
</dbReference>
<evidence type="ECO:0000256" key="2">
    <source>
        <dbReference type="ARBA" id="ARBA00022676"/>
    </source>
</evidence>
<evidence type="ECO:0000256" key="12">
    <source>
        <dbReference type="ARBA" id="ARBA00023242"/>
    </source>
</evidence>
<keyword evidence="7" id="KW-0013">ADP-ribosylation</keyword>
<dbReference type="SUPFAM" id="SSF52113">
    <property type="entry name" value="BRCT domain"/>
    <property type="match status" value="1"/>
</dbReference>
<dbReference type="InterPro" id="IPR036420">
    <property type="entry name" value="BRCT_dom_sf"/>
</dbReference>
<dbReference type="Gene3D" id="3.40.50.10190">
    <property type="entry name" value="BRCT domain"/>
    <property type="match status" value="1"/>
</dbReference>
<dbReference type="GO" id="GO:0003677">
    <property type="term" value="F:DNA binding"/>
    <property type="evidence" value="ECO:0007669"/>
    <property type="project" value="UniProtKB-KW"/>
</dbReference>
<feature type="region of interest" description="Disordered" evidence="16">
    <location>
        <begin position="98"/>
        <end position="146"/>
    </location>
</feature>
<organism evidence="21 22">
    <name type="scientific">Delitschia confertaspora ATCC 74209</name>
    <dbReference type="NCBI Taxonomy" id="1513339"/>
    <lineage>
        <taxon>Eukaryota</taxon>
        <taxon>Fungi</taxon>
        <taxon>Dikarya</taxon>
        <taxon>Ascomycota</taxon>
        <taxon>Pezizomycotina</taxon>
        <taxon>Dothideomycetes</taxon>
        <taxon>Pleosporomycetidae</taxon>
        <taxon>Pleosporales</taxon>
        <taxon>Delitschiaceae</taxon>
        <taxon>Delitschia</taxon>
    </lineage>
</organism>
<dbReference type="InterPro" id="IPR012317">
    <property type="entry name" value="Poly(ADP-ribose)pol_cat_dom"/>
</dbReference>
<evidence type="ECO:0000259" key="19">
    <source>
        <dbReference type="PROSITE" id="PS51060"/>
    </source>
</evidence>
<evidence type="ECO:0000256" key="5">
    <source>
        <dbReference type="ARBA" id="ARBA00022723"/>
    </source>
</evidence>
<keyword evidence="9" id="KW-0862">Zinc</keyword>
<evidence type="ECO:0000256" key="1">
    <source>
        <dbReference type="ARBA" id="ARBA00004123"/>
    </source>
</evidence>
<dbReference type="PROSITE" id="PS51977">
    <property type="entry name" value="WGR"/>
    <property type="match status" value="1"/>
</dbReference>
<keyword evidence="22" id="KW-1185">Reference proteome</keyword>
<dbReference type="GO" id="GO:0003950">
    <property type="term" value="F:NAD+ poly-ADP-ribosyltransferase activity"/>
    <property type="evidence" value="ECO:0007669"/>
    <property type="project" value="UniProtKB-UniRule"/>
</dbReference>
<evidence type="ECO:0000256" key="9">
    <source>
        <dbReference type="ARBA" id="ARBA00022833"/>
    </source>
</evidence>
<feature type="domain" description="PARP catalytic" evidence="18">
    <location>
        <begin position="417"/>
        <end position="650"/>
    </location>
</feature>
<evidence type="ECO:0000259" key="17">
    <source>
        <dbReference type="PROSITE" id="PS50172"/>
    </source>
</evidence>
<dbReference type="PANTHER" id="PTHR10459:SF60">
    <property type="entry name" value="POLY [ADP-RIBOSE] POLYMERASE 2"/>
    <property type="match status" value="1"/>
</dbReference>
<evidence type="ECO:0000256" key="13">
    <source>
        <dbReference type="ARBA" id="ARBA00024347"/>
    </source>
</evidence>
<keyword evidence="5" id="KW-0479">Metal-binding</keyword>
<feature type="compositionally biased region" description="Basic and acidic residues" evidence="16">
    <location>
        <begin position="134"/>
        <end position="146"/>
    </location>
</feature>
<proteinExistence type="inferred from homology"/>
<keyword evidence="12" id="KW-0539">Nucleus</keyword>
<dbReference type="InterPro" id="IPR004102">
    <property type="entry name" value="Poly(ADP-ribose)pol_reg_dom"/>
</dbReference>
<dbReference type="SUPFAM" id="SSF142921">
    <property type="entry name" value="WGR domain-like"/>
    <property type="match status" value="1"/>
</dbReference>
<dbReference type="OrthoDB" id="2017365at2759"/>
<dbReference type="GO" id="GO:0005730">
    <property type="term" value="C:nucleolus"/>
    <property type="evidence" value="ECO:0007669"/>
    <property type="project" value="TreeGrafter"/>
</dbReference>
<dbReference type="SMART" id="SM00292">
    <property type="entry name" value="BRCT"/>
    <property type="match status" value="1"/>
</dbReference>
<dbReference type="InterPro" id="IPR036930">
    <property type="entry name" value="WGR_dom_sf"/>
</dbReference>
<comment type="caution">
    <text evidence="21">The sequence shown here is derived from an EMBL/GenBank/DDBJ whole genome shotgun (WGS) entry which is preliminary data.</text>
</comment>
<dbReference type="InterPro" id="IPR001357">
    <property type="entry name" value="BRCT_dom"/>
</dbReference>
<protein>
    <recommendedName>
        <fullName evidence="15">Poly [ADP-ribose] polymerase</fullName>
        <shortName evidence="15">PARP</shortName>
        <ecNumber evidence="15">2.4.2.-</ecNumber>
    </recommendedName>
</protein>
<dbReference type="PROSITE" id="PS50172">
    <property type="entry name" value="BRCT"/>
    <property type="match status" value="1"/>
</dbReference>
<comment type="catalytic activity">
    <reaction evidence="14">
        <text>NAD(+) + (ADP-D-ribosyl)n-acceptor = nicotinamide + (ADP-D-ribosyl)n+1-acceptor + H(+).</text>
        <dbReference type="EC" id="2.4.2.30"/>
    </reaction>
</comment>
<dbReference type="Pfam" id="PF05406">
    <property type="entry name" value="WGR"/>
    <property type="match status" value="1"/>
</dbReference>
<evidence type="ECO:0000256" key="7">
    <source>
        <dbReference type="ARBA" id="ARBA00022765"/>
    </source>
</evidence>
<dbReference type="PROSITE" id="PS51059">
    <property type="entry name" value="PARP_CATALYTIC"/>
    <property type="match status" value="1"/>
</dbReference>
<dbReference type="SUPFAM" id="SSF56399">
    <property type="entry name" value="ADP-ribosylation"/>
    <property type="match status" value="1"/>
</dbReference>
<feature type="domain" description="WGR" evidence="20">
    <location>
        <begin position="164"/>
        <end position="258"/>
    </location>
</feature>
<keyword evidence="8" id="KW-0863">Zinc-finger</keyword>
<dbReference type="Proteomes" id="UP000799536">
    <property type="component" value="Unassembled WGS sequence"/>
</dbReference>
<evidence type="ECO:0000256" key="6">
    <source>
        <dbReference type="ARBA" id="ARBA00022737"/>
    </source>
</evidence>
<comment type="similarity">
    <text evidence="13">Belongs to the ARTD/PARP family.</text>
</comment>